<evidence type="ECO:0000313" key="4">
    <source>
        <dbReference type="Proteomes" id="UP000655994"/>
    </source>
</evidence>
<dbReference type="RefSeq" id="WP_199493238.1">
    <property type="nucleotide sequence ID" value="NZ_JAEMOP010000009.1"/>
</dbReference>
<keyword evidence="4" id="KW-1185">Reference proteome</keyword>
<dbReference type="Proteomes" id="UP000655994">
    <property type="component" value="Unassembled WGS sequence"/>
</dbReference>
<comment type="caution">
    <text evidence="2">The sequence shown here is derived from an EMBL/GenBank/DDBJ whole genome shotgun (WGS) entry which is preliminary data.</text>
</comment>
<sequence>MTRVLLDTKVDMGDPVENERRRRSPQVIDAGNIETSRILQFDMPHKKEDVGRFAVAYKNSSDGMRHWYFLNSDPSGTCWGNGWDEAGTLSDCFTLLDSLTCAKDHILSYLKETQRMQTDLIGIFKVEQKNDDTLILTHIESNELSWPEESDKLS</sequence>
<proteinExistence type="predicted"/>
<evidence type="ECO:0000313" key="2">
    <source>
        <dbReference type="EMBL" id="MBJ7316872.1"/>
    </source>
</evidence>
<dbReference type="Proteomes" id="UP000621390">
    <property type="component" value="Unassembled WGS sequence"/>
</dbReference>
<gene>
    <name evidence="1" type="ORF">JHC10_00715</name>
    <name evidence="2" type="ORF">JHC11_12825</name>
</gene>
<dbReference type="EMBL" id="JAEMOP010000009">
    <property type="protein sequence ID" value="MBJ7316872.1"/>
    <property type="molecule type" value="Genomic_DNA"/>
</dbReference>
<organism evidence="2 3">
    <name type="scientific">Idiomarina abyssalis</name>
    <dbReference type="NCBI Taxonomy" id="86102"/>
    <lineage>
        <taxon>Bacteria</taxon>
        <taxon>Pseudomonadati</taxon>
        <taxon>Pseudomonadota</taxon>
        <taxon>Gammaproteobacteria</taxon>
        <taxon>Alteromonadales</taxon>
        <taxon>Idiomarinaceae</taxon>
        <taxon>Idiomarina</taxon>
    </lineage>
</organism>
<evidence type="ECO:0000313" key="3">
    <source>
        <dbReference type="Proteomes" id="UP000621390"/>
    </source>
</evidence>
<dbReference type="EMBL" id="JAEMOS010000002">
    <property type="protein sequence ID" value="MBJ7265454.1"/>
    <property type="molecule type" value="Genomic_DNA"/>
</dbReference>
<reference evidence="2 4" key="1">
    <citation type="submission" date="2020-09" db="EMBL/GenBank/DDBJ databases">
        <title>Draft Genomes of Bacterial Isolates from North Pond Shallow Sediments.</title>
        <authorList>
            <person name="Kiel Reese B."/>
            <person name="Mullis M."/>
            <person name="Weisend R.E."/>
        </authorList>
    </citation>
    <scope>NUCLEOTIDE SEQUENCE</scope>
    <source>
        <strain evidence="2">KJE-2</strain>
        <strain evidence="1 4">KJE-3</strain>
    </source>
</reference>
<protein>
    <submittedName>
        <fullName evidence="2">Uncharacterized protein</fullName>
    </submittedName>
</protein>
<evidence type="ECO:0000313" key="1">
    <source>
        <dbReference type="EMBL" id="MBJ7265454.1"/>
    </source>
</evidence>
<dbReference type="AlphaFoldDB" id="A0A8I1GDN9"/>
<name>A0A8I1GDN9_9GAMM</name>
<accession>A0A8I1GDN9</accession>